<name>A0AAD7N5R3_9AGAR</name>
<evidence type="ECO:0000313" key="2">
    <source>
        <dbReference type="EMBL" id="KAJ7746693.1"/>
    </source>
</evidence>
<feature type="compositionally biased region" description="Polar residues" evidence="1">
    <location>
        <begin position="11"/>
        <end position="27"/>
    </location>
</feature>
<dbReference type="Proteomes" id="UP001215598">
    <property type="component" value="Unassembled WGS sequence"/>
</dbReference>
<evidence type="ECO:0000313" key="3">
    <source>
        <dbReference type="Proteomes" id="UP001215598"/>
    </source>
</evidence>
<comment type="caution">
    <text evidence="2">The sequence shown here is derived from an EMBL/GenBank/DDBJ whole genome shotgun (WGS) entry which is preliminary data.</text>
</comment>
<feature type="compositionally biased region" description="Basic and acidic residues" evidence="1">
    <location>
        <begin position="300"/>
        <end position="311"/>
    </location>
</feature>
<dbReference type="AlphaFoldDB" id="A0AAD7N5R3"/>
<reference evidence="2" key="1">
    <citation type="submission" date="2023-03" db="EMBL/GenBank/DDBJ databases">
        <title>Massive genome expansion in bonnet fungi (Mycena s.s.) driven by repeated elements and novel gene families across ecological guilds.</title>
        <authorList>
            <consortium name="Lawrence Berkeley National Laboratory"/>
            <person name="Harder C.B."/>
            <person name="Miyauchi S."/>
            <person name="Viragh M."/>
            <person name="Kuo A."/>
            <person name="Thoen E."/>
            <person name="Andreopoulos B."/>
            <person name="Lu D."/>
            <person name="Skrede I."/>
            <person name="Drula E."/>
            <person name="Henrissat B."/>
            <person name="Morin E."/>
            <person name="Kohler A."/>
            <person name="Barry K."/>
            <person name="LaButti K."/>
            <person name="Morin E."/>
            <person name="Salamov A."/>
            <person name="Lipzen A."/>
            <person name="Mereny Z."/>
            <person name="Hegedus B."/>
            <person name="Baldrian P."/>
            <person name="Stursova M."/>
            <person name="Weitz H."/>
            <person name="Taylor A."/>
            <person name="Grigoriev I.V."/>
            <person name="Nagy L.G."/>
            <person name="Martin F."/>
            <person name="Kauserud H."/>
        </authorList>
    </citation>
    <scope>NUCLEOTIDE SEQUENCE</scope>
    <source>
        <strain evidence="2">CBHHK182m</strain>
    </source>
</reference>
<keyword evidence="3" id="KW-1185">Reference proteome</keyword>
<protein>
    <submittedName>
        <fullName evidence="2">Uncharacterized protein</fullName>
    </submittedName>
</protein>
<dbReference type="EMBL" id="JARKIB010000079">
    <property type="protein sequence ID" value="KAJ7746693.1"/>
    <property type="molecule type" value="Genomic_DNA"/>
</dbReference>
<feature type="compositionally biased region" description="Basic and acidic residues" evidence="1">
    <location>
        <begin position="28"/>
        <end position="37"/>
    </location>
</feature>
<sequence>MDTPAIEIVPNTGSHVETATTRSGQTSAEREGDPTPDRVMQRGMERGYAMSEMVDLHREFHEDQEMDTSVAVRTNLLASKNTLDREDIIDRGVALLNARTGKRFALESGFFLRTERTINEMQYLLERAADLVDGRTNRFQIDPFKSLSKVLRNANDLNELHVAWLALSTRMGLALRNLDKYESEYAAIKESDVLLSPLSTNPEVYEVFPRNRSDISDVNYLYNHVPHLQELCPTMYDSKVEWLPDKLQAPAYLARAFPHRSPEERPAVVSYTQEGERREIALPLTTSRGLGAGFRPPPLETERSRRASKEDDTQEVAPRVGTPSLDVHINLPAGWNPATAKPGLMSAYTAYKDPNLFFVPKSPRDETRHHVSIPGPNLPNPILGMASTPPVDSISQASPRANLDAPFINRPSTPRPRMVLEKVREVDEGMNARLGGTTVLTIRTSMALLRRVSLAGRTPRHPSLRRRQAPREAILQTIRAIRMDLLVNTPDIRPLLVDVADRVLVVTGLHLRLRILLAEEAAAAVTVAVGVTTAVEDTLAGEGINLSPTSLLALRAVEVRFSLNGVAVAIASVVFLHEPSQGDGYGQE</sequence>
<feature type="region of interest" description="Disordered" evidence="1">
    <location>
        <begin position="287"/>
        <end position="317"/>
    </location>
</feature>
<accession>A0AAD7N5R3</accession>
<organism evidence="2 3">
    <name type="scientific">Mycena metata</name>
    <dbReference type="NCBI Taxonomy" id="1033252"/>
    <lineage>
        <taxon>Eukaryota</taxon>
        <taxon>Fungi</taxon>
        <taxon>Dikarya</taxon>
        <taxon>Basidiomycota</taxon>
        <taxon>Agaricomycotina</taxon>
        <taxon>Agaricomycetes</taxon>
        <taxon>Agaricomycetidae</taxon>
        <taxon>Agaricales</taxon>
        <taxon>Marasmiineae</taxon>
        <taxon>Mycenaceae</taxon>
        <taxon>Mycena</taxon>
    </lineage>
</organism>
<gene>
    <name evidence="2" type="ORF">B0H16DRAFT_1726414</name>
</gene>
<evidence type="ECO:0000256" key="1">
    <source>
        <dbReference type="SAM" id="MobiDB-lite"/>
    </source>
</evidence>
<proteinExistence type="predicted"/>
<feature type="region of interest" description="Disordered" evidence="1">
    <location>
        <begin position="1"/>
        <end position="37"/>
    </location>
</feature>